<keyword evidence="10" id="KW-1185">Reference proteome</keyword>
<keyword evidence="7" id="KW-0472">Membrane</keyword>
<protein>
    <submittedName>
        <fullName evidence="9">Glycosyltransferase family 2 protein</fullName>
    </submittedName>
</protein>
<dbReference type="GO" id="GO:0005886">
    <property type="term" value="C:plasma membrane"/>
    <property type="evidence" value="ECO:0007669"/>
    <property type="project" value="TreeGrafter"/>
</dbReference>
<dbReference type="PANTHER" id="PTHR48090">
    <property type="entry name" value="UNDECAPRENYL-PHOSPHATE 4-DEOXY-4-FORMAMIDO-L-ARABINOSE TRANSFERASE-RELATED"/>
    <property type="match status" value="1"/>
</dbReference>
<dbReference type="Pfam" id="PF00535">
    <property type="entry name" value="Glycos_transf_2"/>
    <property type="match status" value="1"/>
</dbReference>
<evidence type="ECO:0000313" key="9">
    <source>
        <dbReference type="EMBL" id="TNC50837.1"/>
    </source>
</evidence>
<dbReference type="GO" id="GO:0099621">
    <property type="term" value="F:undecaprenyl-phosphate 4-deoxy-4-formamido-L-arabinose transferase activity"/>
    <property type="evidence" value="ECO:0007669"/>
    <property type="project" value="TreeGrafter"/>
</dbReference>
<dbReference type="RefSeq" id="WP_139076158.1">
    <property type="nucleotide sequence ID" value="NZ_VDFU01000006.1"/>
</dbReference>
<evidence type="ECO:0000256" key="4">
    <source>
        <dbReference type="ARBA" id="ARBA00022692"/>
    </source>
</evidence>
<feature type="domain" description="Glycosyltransferase 2-like" evidence="8">
    <location>
        <begin position="7"/>
        <end position="171"/>
    </location>
</feature>
<proteinExistence type="predicted"/>
<evidence type="ECO:0000256" key="7">
    <source>
        <dbReference type="ARBA" id="ARBA00023136"/>
    </source>
</evidence>
<name>A0A5C4N1M2_9RHOB</name>
<reference evidence="9 10" key="1">
    <citation type="submission" date="2019-06" db="EMBL/GenBank/DDBJ databases">
        <title>YIM 131921 draft genome.</title>
        <authorList>
            <person name="Jiang L."/>
        </authorList>
    </citation>
    <scope>NUCLEOTIDE SEQUENCE [LARGE SCALE GENOMIC DNA]</scope>
    <source>
        <strain evidence="9 10">YIM 131921</strain>
    </source>
</reference>
<gene>
    <name evidence="9" type="ORF">FHG66_07655</name>
</gene>
<dbReference type="InterPro" id="IPR029044">
    <property type="entry name" value="Nucleotide-diphossugar_trans"/>
</dbReference>
<evidence type="ECO:0000256" key="5">
    <source>
        <dbReference type="ARBA" id="ARBA00022985"/>
    </source>
</evidence>
<evidence type="ECO:0000256" key="6">
    <source>
        <dbReference type="ARBA" id="ARBA00022989"/>
    </source>
</evidence>
<evidence type="ECO:0000256" key="1">
    <source>
        <dbReference type="ARBA" id="ARBA00022475"/>
    </source>
</evidence>
<dbReference type="OrthoDB" id="5291101at2"/>
<dbReference type="Gene3D" id="3.90.550.10">
    <property type="entry name" value="Spore Coat Polysaccharide Biosynthesis Protein SpsA, Chain A"/>
    <property type="match status" value="1"/>
</dbReference>
<dbReference type="InterPro" id="IPR050256">
    <property type="entry name" value="Glycosyltransferase_2"/>
</dbReference>
<organism evidence="9 10">
    <name type="scientific">Rubellimicrobium rubrum</name>
    <dbReference type="NCBI Taxonomy" id="2585369"/>
    <lineage>
        <taxon>Bacteria</taxon>
        <taxon>Pseudomonadati</taxon>
        <taxon>Pseudomonadota</taxon>
        <taxon>Alphaproteobacteria</taxon>
        <taxon>Rhodobacterales</taxon>
        <taxon>Roseobacteraceae</taxon>
        <taxon>Rubellimicrobium</taxon>
    </lineage>
</organism>
<dbReference type="PANTHER" id="PTHR48090:SF3">
    <property type="entry name" value="UNDECAPRENYL-PHOSPHATE 4-DEOXY-4-FORMAMIDO-L-ARABINOSE TRANSFERASE"/>
    <property type="match status" value="1"/>
</dbReference>
<comment type="caution">
    <text evidence="9">The sequence shown here is derived from an EMBL/GenBank/DDBJ whole genome shotgun (WGS) entry which is preliminary data.</text>
</comment>
<keyword evidence="6" id="KW-1133">Transmembrane helix</keyword>
<keyword evidence="5" id="KW-0448">Lipopolysaccharide biosynthesis</keyword>
<keyword evidence="2" id="KW-0328">Glycosyltransferase</keyword>
<dbReference type="AlphaFoldDB" id="A0A5C4N1M2"/>
<dbReference type="EMBL" id="VDFU01000006">
    <property type="protein sequence ID" value="TNC50837.1"/>
    <property type="molecule type" value="Genomic_DNA"/>
</dbReference>
<evidence type="ECO:0000259" key="8">
    <source>
        <dbReference type="Pfam" id="PF00535"/>
    </source>
</evidence>
<evidence type="ECO:0000256" key="3">
    <source>
        <dbReference type="ARBA" id="ARBA00022679"/>
    </source>
</evidence>
<sequence length="275" mass="29219">MTPPHVSVVLPAKDEEGCIVGVVTAIGQALDGIPHEIIVVDDGSGDATASLVRAMMADRPNLRLVRHDRACGQSAAIRSGVMAAKGTIIATLDADGQNPPSELPRLLEPFLGPDVDLSLGLVQGQRLGRRDTLSRKIASKAANGVRAALLGDGLRDSACGMKAFPRDVFRRLAYFDHIHRFMAAMVLREGLVVLPIEVAHEPRRTGQSKYGNIGRALVGVVDLLGVAWLMRRRRLCTSWEVREDAHPSTTWSLPPSGPAAELAAGQLGSAPLGAA</sequence>
<evidence type="ECO:0000256" key="2">
    <source>
        <dbReference type="ARBA" id="ARBA00022676"/>
    </source>
</evidence>
<dbReference type="Proteomes" id="UP000305887">
    <property type="component" value="Unassembled WGS sequence"/>
</dbReference>
<dbReference type="GO" id="GO:0009103">
    <property type="term" value="P:lipopolysaccharide biosynthetic process"/>
    <property type="evidence" value="ECO:0007669"/>
    <property type="project" value="UniProtKB-KW"/>
</dbReference>
<keyword evidence="1" id="KW-1003">Cell membrane</keyword>
<dbReference type="InterPro" id="IPR001173">
    <property type="entry name" value="Glyco_trans_2-like"/>
</dbReference>
<keyword evidence="3 9" id="KW-0808">Transferase</keyword>
<accession>A0A5C4N1M2</accession>
<keyword evidence="4" id="KW-0812">Transmembrane</keyword>
<evidence type="ECO:0000313" key="10">
    <source>
        <dbReference type="Proteomes" id="UP000305887"/>
    </source>
</evidence>
<dbReference type="SUPFAM" id="SSF53448">
    <property type="entry name" value="Nucleotide-diphospho-sugar transferases"/>
    <property type="match status" value="1"/>
</dbReference>
<dbReference type="CDD" id="cd04179">
    <property type="entry name" value="DPM_DPG-synthase_like"/>
    <property type="match status" value="1"/>
</dbReference>